<evidence type="ECO:0000313" key="10">
    <source>
        <dbReference type="Proteomes" id="UP000049979"/>
    </source>
</evidence>
<dbReference type="Gene3D" id="1.10.1740.10">
    <property type="match status" value="1"/>
</dbReference>
<dbReference type="RefSeq" id="WP_055067087.1">
    <property type="nucleotide sequence ID" value="NZ_CP173697.1"/>
</dbReference>
<dbReference type="InterPro" id="IPR013324">
    <property type="entry name" value="RNA_pol_sigma_r3/r4-like"/>
</dbReference>
<dbReference type="InterPro" id="IPR013325">
    <property type="entry name" value="RNA_pol_sigma_r2"/>
</dbReference>
<dbReference type="InterPro" id="IPR039425">
    <property type="entry name" value="RNA_pol_sigma-70-like"/>
</dbReference>
<protein>
    <submittedName>
        <fullName evidence="9">Sigma-70 family RNA polymerase sigma factor</fullName>
    </submittedName>
</protein>
<dbReference type="GO" id="GO:0003677">
    <property type="term" value="F:DNA binding"/>
    <property type="evidence" value="ECO:0007669"/>
    <property type="project" value="UniProtKB-KW"/>
</dbReference>
<accession>A0A0M6WD99</accession>
<dbReference type="PANTHER" id="PTHR43133">
    <property type="entry name" value="RNA POLYMERASE ECF-TYPE SIGMA FACTO"/>
    <property type="match status" value="1"/>
</dbReference>
<dbReference type="InterPro" id="IPR036388">
    <property type="entry name" value="WH-like_DNA-bd_sf"/>
</dbReference>
<evidence type="ECO:0000259" key="6">
    <source>
        <dbReference type="Pfam" id="PF04542"/>
    </source>
</evidence>
<dbReference type="EMBL" id="CVRR01000005">
    <property type="protein sequence ID" value="CRL34011.1"/>
    <property type="molecule type" value="Genomic_DNA"/>
</dbReference>
<dbReference type="PANTHER" id="PTHR43133:SF8">
    <property type="entry name" value="RNA POLYMERASE SIGMA FACTOR HI_1459-RELATED"/>
    <property type="match status" value="1"/>
</dbReference>
<evidence type="ECO:0000313" key="8">
    <source>
        <dbReference type="EMBL" id="CRL34011.1"/>
    </source>
</evidence>
<dbReference type="InterPro" id="IPR013249">
    <property type="entry name" value="RNA_pol_sigma70_r4_t2"/>
</dbReference>
<organism evidence="8 10">
    <name type="scientific">Roseburia faecis</name>
    <dbReference type="NCBI Taxonomy" id="301302"/>
    <lineage>
        <taxon>Bacteria</taxon>
        <taxon>Bacillati</taxon>
        <taxon>Bacillota</taxon>
        <taxon>Clostridia</taxon>
        <taxon>Lachnospirales</taxon>
        <taxon>Lachnospiraceae</taxon>
        <taxon>Roseburia</taxon>
    </lineage>
</organism>
<dbReference type="GO" id="GO:0006352">
    <property type="term" value="P:DNA-templated transcription initiation"/>
    <property type="evidence" value="ECO:0007669"/>
    <property type="project" value="InterPro"/>
</dbReference>
<reference evidence="9 11" key="3">
    <citation type="journal article" date="2019" name="Nat. Med.">
        <title>A library of human gut bacterial isolates paired with longitudinal multiomics data enables mechanistic microbiome research.</title>
        <authorList>
            <person name="Poyet M."/>
            <person name="Groussin M."/>
            <person name="Gibbons S.M."/>
            <person name="Avila-Pacheco J."/>
            <person name="Jiang X."/>
            <person name="Kearney S.M."/>
            <person name="Perrotta A.R."/>
            <person name="Berdy B."/>
            <person name="Zhao S."/>
            <person name="Lieberman T.D."/>
            <person name="Swanson P.K."/>
            <person name="Smith M."/>
            <person name="Roesemann S."/>
            <person name="Alexander J.E."/>
            <person name="Rich S.A."/>
            <person name="Livny J."/>
            <person name="Vlamakis H."/>
            <person name="Clish C."/>
            <person name="Bullock K."/>
            <person name="Deik A."/>
            <person name="Scott J."/>
            <person name="Pierce K.A."/>
            <person name="Xavier R.J."/>
            <person name="Alm E.J."/>
        </authorList>
    </citation>
    <scope>NUCLEOTIDE SEQUENCE [LARGE SCALE GENOMIC DNA]</scope>
    <source>
        <strain evidence="9 11">BIOML-A1</strain>
    </source>
</reference>
<evidence type="ECO:0000256" key="2">
    <source>
        <dbReference type="ARBA" id="ARBA00023015"/>
    </source>
</evidence>
<evidence type="ECO:0000256" key="5">
    <source>
        <dbReference type="ARBA" id="ARBA00023163"/>
    </source>
</evidence>
<dbReference type="Pfam" id="PF04542">
    <property type="entry name" value="Sigma70_r2"/>
    <property type="match status" value="1"/>
</dbReference>
<feature type="domain" description="RNA polymerase sigma-70 region 2" evidence="6">
    <location>
        <begin position="23"/>
        <end position="90"/>
    </location>
</feature>
<reference evidence="8" key="2">
    <citation type="submission" date="2015-05" db="EMBL/GenBank/DDBJ databases">
        <authorList>
            <person name="Wang D.B."/>
            <person name="Wang M."/>
        </authorList>
    </citation>
    <scope>NUCLEOTIDE SEQUENCE [LARGE SCALE GENOMIC DNA]</scope>
    <source>
        <strain evidence="8">M72</strain>
    </source>
</reference>
<evidence type="ECO:0000313" key="11">
    <source>
        <dbReference type="Proteomes" id="UP000446657"/>
    </source>
</evidence>
<dbReference type="NCBIfam" id="TIGR02937">
    <property type="entry name" value="sigma70-ECF"/>
    <property type="match status" value="1"/>
</dbReference>
<keyword evidence="2" id="KW-0805">Transcription regulation</keyword>
<dbReference type="EMBL" id="WNAL01000006">
    <property type="protein sequence ID" value="MTR80924.1"/>
    <property type="molecule type" value="Genomic_DNA"/>
</dbReference>
<dbReference type="GO" id="GO:0016987">
    <property type="term" value="F:sigma factor activity"/>
    <property type="evidence" value="ECO:0007669"/>
    <property type="project" value="UniProtKB-KW"/>
</dbReference>
<dbReference type="Gene3D" id="1.10.10.10">
    <property type="entry name" value="Winged helix-like DNA-binding domain superfamily/Winged helix DNA-binding domain"/>
    <property type="match status" value="1"/>
</dbReference>
<evidence type="ECO:0000256" key="1">
    <source>
        <dbReference type="ARBA" id="ARBA00010641"/>
    </source>
</evidence>
<dbReference type="Pfam" id="PF08281">
    <property type="entry name" value="Sigma70_r4_2"/>
    <property type="match status" value="1"/>
</dbReference>
<proteinExistence type="inferred from homology"/>
<gene>
    <name evidence="9" type="ORF">GMD30_04190</name>
    <name evidence="8" type="ORF">M72_03661</name>
</gene>
<evidence type="ECO:0000256" key="4">
    <source>
        <dbReference type="ARBA" id="ARBA00023125"/>
    </source>
</evidence>
<keyword evidence="4" id="KW-0238">DNA-binding</keyword>
<name>A0A0M6WD99_9FIRM</name>
<dbReference type="OrthoDB" id="1918609at2"/>
<comment type="similarity">
    <text evidence="1">Belongs to the sigma-70 factor family. ECF subfamily.</text>
</comment>
<sequence length="182" mass="22392">MQTDNQLIRRIKKKQDKKAADELIRRYYREIYAFTYRQTGERELALDLTQEIFITVLQGIYAFDEKKAGFRTWAYRVAANRITDYYRSKSYKKEKLQQPLQWETEEEKTVRDLAEHMVQKEEIRRIMDIVVSYEREWIRIFQKKCFEEKTFAQIAEEMDLAESTVKTRFYQMLKRIRQEVQR</sequence>
<evidence type="ECO:0000259" key="7">
    <source>
        <dbReference type="Pfam" id="PF08281"/>
    </source>
</evidence>
<reference evidence="10" key="1">
    <citation type="submission" date="2015-05" db="EMBL/GenBank/DDBJ databases">
        <authorList>
            <consortium name="Pathogen Informatics"/>
        </authorList>
    </citation>
    <scope>NUCLEOTIDE SEQUENCE [LARGE SCALE GENOMIC DNA]</scope>
    <source>
        <strain evidence="10">M72</strain>
    </source>
</reference>
<dbReference type="Proteomes" id="UP000049979">
    <property type="component" value="Unassembled WGS sequence"/>
</dbReference>
<keyword evidence="3" id="KW-0731">Sigma factor</keyword>
<dbReference type="SUPFAM" id="SSF88946">
    <property type="entry name" value="Sigma2 domain of RNA polymerase sigma factors"/>
    <property type="match status" value="1"/>
</dbReference>
<keyword evidence="10" id="KW-1185">Reference proteome</keyword>
<evidence type="ECO:0000313" key="9">
    <source>
        <dbReference type="EMBL" id="MTR80924.1"/>
    </source>
</evidence>
<feature type="domain" description="RNA polymerase sigma factor 70 region 4 type 2" evidence="7">
    <location>
        <begin position="140"/>
        <end position="175"/>
    </location>
</feature>
<dbReference type="Proteomes" id="UP000446657">
    <property type="component" value="Unassembled WGS sequence"/>
</dbReference>
<dbReference type="InterPro" id="IPR014284">
    <property type="entry name" value="RNA_pol_sigma-70_dom"/>
</dbReference>
<dbReference type="SUPFAM" id="SSF88659">
    <property type="entry name" value="Sigma3 and sigma4 domains of RNA polymerase sigma factors"/>
    <property type="match status" value="1"/>
</dbReference>
<dbReference type="AlphaFoldDB" id="A0A0M6WD99"/>
<evidence type="ECO:0000256" key="3">
    <source>
        <dbReference type="ARBA" id="ARBA00023082"/>
    </source>
</evidence>
<keyword evidence="5" id="KW-0804">Transcription</keyword>
<dbReference type="InterPro" id="IPR007627">
    <property type="entry name" value="RNA_pol_sigma70_r2"/>
</dbReference>